<gene>
    <name evidence="6" type="ORF">KHW66_11765</name>
</gene>
<dbReference type="Proteomes" id="UP000733372">
    <property type="component" value="Unassembled WGS sequence"/>
</dbReference>
<dbReference type="InterPro" id="IPR000064">
    <property type="entry name" value="NLP_P60_dom"/>
</dbReference>
<evidence type="ECO:0000313" key="6">
    <source>
        <dbReference type="EMBL" id="MBS5688617.1"/>
    </source>
</evidence>
<dbReference type="EMBL" id="JAGZAM010000030">
    <property type="protein sequence ID" value="MBS5688617.1"/>
    <property type="molecule type" value="Genomic_DNA"/>
</dbReference>
<dbReference type="Gene3D" id="2.30.30.40">
    <property type="entry name" value="SH3 Domains"/>
    <property type="match status" value="1"/>
</dbReference>
<name>A0A943FYU0_9FIRM</name>
<organism evidence="6 7">
    <name type="scientific">Faecalibacterium prausnitzii</name>
    <dbReference type="NCBI Taxonomy" id="853"/>
    <lineage>
        <taxon>Bacteria</taxon>
        <taxon>Bacillati</taxon>
        <taxon>Bacillota</taxon>
        <taxon>Clostridia</taxon>
        <taxon>Eubacteriales</taxon>
        <taxon>Oscillospiraceae</taxon>
        <taxon>Faecalibacterium</taxon>
    </lineage>
</organism>
<feature type="domain" description="NlpC/P60" evidence="5">
    <location>
        <begin position="206"/>
        <end position="327"/>
    </location>
</feature>
<sequence length="335" mass="36616">MKYALFSVPVGTIYDLPQAIKEGEEGLVSTIGDEGLYGQACQVRTAPGGVTAAGVRLPPDVAEVVSFYGYHGYVNQRELQFIREEELWEYLGADLVLVGRATDVLSLPRVQGVRMMELERGGVLRRQPETVEEAEAHKGWAKVLLTDGRTGYVRDVALEPVKYEMTAVFSQREGLAFNDALAETLNTTAEKLVPEAVARWYGGSEDAFRAAVCEQAKKYMGTEYRWGGKSGRGIDCSGLVSSAYMQCGVLIYRDAKIIEGWPMHEVAFENKKPGDALFFPGHVALYLGEGRYIHSTGAAASGGVVINSLEPSDPLYREDLPSKNAGDSCIRTKIS</sequence>
<dbReference type="PANTHER" id="PTHR47053:SF1">
    <property type="entry name" value="MUREIN DD-ENDOPEPTIDASE MEPH-RELATED"/>
    <property type="match status" value="1"/>
</dbReference>
<comment type="similarity">
    <text evidence="1">Belongs to the peptidase C40 family.</text>
</comment>
<dbReference type="InterPro" id="IPR051202">
    <property type="entry name" value="Peptidase_C40"/>
</dbReference>
<dbReference type="SUPFAM" id="SSF54001">
    <property type="entry name" value="Cysteine proteinases"/>
    <property type="match status" value="1"/>
</dbReference>
<dbReference type="Pfam" id="PF00877">
    <property type="entry name" value="NLPC_P60"/>
    <property type="match status" value="1"/>
</dbReference>
<evidence type="ECO:0000256" key="4">
    <source>
        <dbReference type="ARBA" id="ARBA00022807"/>
    </source>
</evidence>
<protein>
    <submittedName>
        <fullName evidence="6">C40 family peptidase</fullName>
    </submittedName>
</protein>
<evidence type="ECO:0000256" key="3">
    <source>
        <dbReference type="ARBA" id="ARBA00022801"/>
    </source>
</evidence>
<dbReference type="GO" id="GO:0008234">
    <property type="term" value="F:cysteine-type peptidase activity"/>
    <property type="evidence" value="ECO:0007669"/>
    <property type="project" value="UniProtKB-KW"/>
</dbReference>
<reference evidence="6" key="1">
    <citation type="submission" date="2021-02" db="EMBL/GenBank/DDBJ databases">
        <title>Infant gut strain persistence is associated with maternal origin, phylogeny, and functional potential including surface adhesion and iron acquisition.</title>
        <authorList>
            <person name="Lou Y.C."/>
        </authorList>
    </citation>
    <scope>NUCLEOTIDE SEQUENCE</scope>
    <source>
        <strain evidence="6">L3_101_367G1_dasL3_101_367G1_metabat.metabat.26</strain>
    </source>
</reference>
<evidence type="ECO:0000259" key="5">
    <source>
        <dbReference type="PROSITE" id="PS51935"/>
    </source>
</evidence>
<dbReference type="GO" id="GO:0006508">
    <property type="term" value="P:proteolysis"/>
    <property type="evidence" value="ECO:0007669"/>
    <property type="project" value="UniProtKB-KW"/>
</dbReference>
<dbReference type="Gene3D" id="3.90.1720.10">
    <property type="entry name" value="endopeptidase domain like (from Nostoc punctiforme)"/>
    <property type="match status" value="1"/>
</dbReference>
<accession>A0A943FYU0</accession>
<dbReference type="AlphaFoldDB" id="A0A943FYU0"/>
<dbReference type="PROSITE" id="PS51935">
    <property type="entry name" value="NLPC_P60"/>
    <property type="match status" value="1"/>
</dbReference>
<dbReference type="InterPro" id="IPR038765">
    <property type="entry name" value="Papain-like_cys_pep_sf"/>
</dbReference>
<keyword evidence="4" id="KW-0788">Thiol protease</keyword>
<keyword evidence="2" id="KW-0645">Protease</keyword>
<evidence type="ECO:0000256" key="2">
    <source>
        <dbReference type="ARBA" id="ARBA00022670"/>
    </source>
</evidence>
<evidence type="ECO:0000256" key="1">
    <source>
        <dbReference type="ARBA" id="ARBA00007074"/>
    </source>
</evidence>
<proteinExistence type="inferred from homology"/>
<keyword evidence="3" id="KW-0378">Hydrolase</keyword>
<evidence type="ECO:0000313" key="7">
    <source>
        <dbReference type="Proteomes" id="UP000733372"/>
    </source>
</evidence>
<comment type="caution">
    <text evidence="6">The sequence shown here is derived from an EMBL/GenBank/DDBJ whole genome shotgun (WGS) entry which is preliminary data.</text>
</comment>
<dbReference type="PANTHER" id="PTHR47053">
    <property type="entry name" value="MUREIN DD-ENDOPEPTIDASE MEPH-RELATED"/>
    <property type="match status" value="1"/>
</dbReference>